<sequence>MDRIPADAFTGVPRTIRRGVFFFMLSIGLWNFFLNVTARYKEHPFDNINGFPLWILNLIWSVGAMLIALGMTGFVVWAGVDLFDWFVWGPLIIDLGIIVRAGFEAIASSPQSGMLRATWNGLWGFEPLPPPPPNANAGPGNPEDMEMGPYHDRPRSPNIN</sequence>
<organism evidence="3 4">
    <name type="scientific">Nothophoma quercina</name>
    <dbReference type="NCBI Taxonomy" id="749835"/>
    <lineage>
        <taxon>Eukaryota</taxon>
        <taxon>Fungi</taxon>
        <taxon>Dikarya</taxon>
        <taxon>Ascomycota</taxon>
        <taxon>Pezizomycotina</taxon>
        <taxon>Dothideomycetes</taxon>
        <taxon>Pleosporomycetidae</taxon>
        <taxon>Pleosporales</taxon>
        <taxon>Pleosporineae</taxon>
        <taxon>Didymellaceae</taxon>
        <taxon>Nothophoma</taxon>
    </lineage>
</organism>
<name>A0ABR3R1P1_9PLEO</name>
<evidence type="ECO:0000313" key="3">
    <source>
        <dbReference type="EMBL" id="KAL1598341.1"/>
    </source>
</evidence>
<accession>A0ABR3R1P1</accession>
<keyword evidence="2" id="KW-1133">Transmembrane helix</keyword>
<feature type="transmembrane region" description="Helical" evidence="2">
    <location>
        <begin position="20"/>
        <end position="38"/>
    </location>
</feature>
<keyword evidence="2" id="KW-0812">Transmembrane</keyword>
<feature type="transmembrane region" description="Helical" evidence="2">
    <location>
        <begin position="85"/>
        <end position="106"/>
    </location>
</feature>
<evidence type="ECO:0000256" key="1">
    <source>
        <dbReference type="SAM" id="MobiDB-lite"/>
    </source>
</evidence>
<feature type="region of interest" description="Disordered" evidence="1">
    <location>
        <begin position="127"/>
        <end position="160"/>
    </location>
</feature>
<dbReference type="Proteomes" id="UP001521222">
    <property type="component" value="Unassembled WGS sequence"/>
</dbReference>
<keyword evidence="4" id="KW-1185">Reference proteome</keyword>
<gene>
    <name evidence="3" type="ORF">SLS59_007025</name>
</gene>
<evidence type="ECO:0000256" key="2">
    <source>
        <dbReference type="SAM" id="Phobius"/>
    </source>
</evidence>
<proteinExistence type="predicted"/>
<dbReference type="EMBL" id="JAKIXB020000023">
    <property type="protein sequence ID" value="KAL1598341.1"/>
    <property type="molecule type" value="Genomic_DNA"/>
</dbReference>
<comment type="caution">
    <text evidence="3">The sequence shown here is derived from an EMBL/GenBank/DDBJ whole genome shotgun (WGS) entry which is preliminary data.</text>
</comment>
<reference evidence="3 4" key="1">
    <citation type="submission" date="2024-02" db="EMBL/GenBank/DDBJ databases">
        <title>De novo assembly and annotation of 12 fungi associated with fruit tree decline syndrome in Ontario, Canada.</title>
        <authorList>
            <person name="Sulman M."/>
            <person name="Ellouze W."/>
            <person name="Ilyukhin E."/>
        </authorList>
    </citation>
    <scope>NUCLEOTIDE SEQUENCE [LARGE SCALE GENOMIC DNA]</scope>
    <source>
        <strain evidence="3 4">M97-236</strain>
    </source>
</reference>
<evidence type="ECO:0000313" key="4">
    <source>
        <dbReference type="Proteomes" id="UP001521222"/>
    </source>
</evidence>
<protein>
    <submittedName>
        <fullName evidence="3">Uncharacterized protein</fullName>
    </submittedName>
</protein>
<feature type="transmembrane region" description="Helical" evidence="2">
    <location>
        <begin position="50"/>
        <end position="79"/>
    </location>
</feature>
<feature type="compositionally biased region" description="Basic and acidic residues" evidence="1">
    <location>
        <begin position="149"/>
        <end position="160"/>
    </location>
</feature>
<keyword evidence="2" id="KW-0472">Membrane</keyword>